<keyword evidence="3" id="KW-0227">DNA damage</keyword>
<evidence type="ECO:0000256" key="6">
    <source>
        <dbReference type="ARBA" id="ARBA00023242"/>
    </source>
</evidence>
<feature type="compositionally biased region" description="Low complexity" evidence="7">
    <location>
        <begin position="186"/>
        <end position="210"/>
    </location>
</feature>
<dbReference type="OrthoDB" id="10262814at2759"/>
<dbReference type="GO" id="GO:0070522">
    <property type="term" value="C:ERCC4-ERCC1 complex"/>
    <property type="evidence" value="ECO:0007669"/>
    <property type="project" value="TreeGrafter"/>
</dbReference>
<dbReference type="SUPFAM" id="SSF47781">
    <property type="entry name" value="RuvA domain 2-like"/>
    <property type="match status" value="1"/>
</dbReference>
<evidence type="ECO:0000256" key="4">
    <source>
        <dbReference type="ARBA" id="ARBA00023125"/>
    </source>
</evidence>
<dbReference type="HOGENOM" id="CLU_041616_2_1_1"/>
<name>A0A067NC58_BOTB1</name>
<dbReference type="GO" id="GO:0003697">
    <property type="term" value="F:single-stranded DNA binding"/>
    <property type="evidence" value="ECO:0007669"/>
    <property type="project" value="TreeGrafter"/>
</dbReference>
<dbReference type="EMBL" id="KL198016">
    <property type="protein sequence ID" value="KDQ21326.1"/>
    <property type="molecule type" value="Genomic_DNA"/>
</dbReference>
<dbReference type="InterPro" id="IPR010994">
    <property type="entry name" value="RuvA_2-like"/>
</dbReference>
<dbReference type="PANTHER" id="PTHR12749">
    <property type="entry name" value="EXCISION REPAIR CROSS-COMPLEMENTING 1 ERCC1"/>
    <property type="match status" value="1"/>
</dbReference>
<dbReference type="FunFam" id="1.10.150.20:FF:000017">
    <property type="entry name" value="DNA excision repair protein ERCC-1"/>
    <property type="match status" value="1"/>
</dbReference>
<dbReference type="GO" id="GO:0006312">
    <property type="term" value="P:mitotic recombination"/>
    <property type="evidence" value="ECO:0007669"/>
    <property type="project" value="TreeGrafter"/>
</dbReference>
<dbReference type="Gene3D" id="1.10.150.20">
    <property type="entry name" value="5' to 3' exonuclease, C-terminal subdomain"/>
    <property type="match status" value="1"/>
</dbReference>
<keyword evidence="4" id="KW-0238">DNA-binding</keyword>
<evidence type="ECO:0000256" key="5">
    <source>
        <dbReference type="ARBA" id="ARBA00023204"/>
    </source>
</evidence>
<feature type="region of interest" description="Disordered" evidence="7">
    <location>
        <begin position="164"/>
        <end position="279"/>
    </location>
</feature>
<dbReference type="STRING" id="930990.A0A067NC58"/>
<dbReference type="Proteomes" id="UP000027195">
    <property type="component" value="Unassembled WGS sequence"/>
</dbReference>
<evidence type="ECO:0000256" key="7">
    <source>
        <dbReference type="SAM" id="MobiDB-lite"/>
    </source>
</evidence>
<dbReference type="SUPFAM" id="SSF52980">
    <property type="entry name" value="Restriction endonuclease-like"/>
    <property type="match status" value="1"/>
</dbReference>
<organism evidence="9 10">
    <name type="scientific">Botryobasidium botryosum (strain FD-172 SS1)</name>
    <dbReference type="NCBI Taxonomy" id="930990"/>
    <lineage>
        <taxon>Eukaryota</taxon>
        <taxon>Fungi</taxon>
        <taxon>Dikarya</taxon>
        <taxon>Basidiomycota</taxon>
        <taxon>Agaricomycotina</taxon>
        <taxon>Agaricomycetes</taxon>
        <taxon>Cantharellales</taxon>
        <taxon>Botryobasidiaceae</taxon>
        <taxon>Botryobasidium</taxon>
    </lineage>
</organism>
<dbReference type="PANTHER" id="PTHR12749:SF0">
    <property type="entry name" value="DNA EXCISION REPAIR PROTEIN ERCC-1"/>
    <property type="match status" value="1"/>
</dbReference>
<comment type="similarity">
    <text evidence="2">Belongs to the ERCC1/RAD10/SWI10 family.</text>
</comment>
<dbReference type="Pfam" id="PF03834">
    <property type="entry name" value="Rad10"/>
    <property type="match status" value="1"/>
</dbReference>
<dbReference type="GO" id="GO:0070914">
    <property type="term" value="P:UV-damage excision repair"/>
    <property type="evidence" value="ECO:0007669"/>
    <property type="project" value="TreeGrafter"/>
</dbReference>
<dbReference type="CDD" id="cd22325">
    <property type="entry name" value="ERCC1_C-like"/>
    <property type="match status" value="1"/>
</dbReference>
<evidence type="ECO:0000259" key="8">
    <source>
        <dbReference type="Pfam" id="PF03834"/>
    </source>
</evidence>
<dbReference type="FunCoup" id="A0A067NC58">
    <property type="interactions" value="69"/>
</dbReference>
<dbReference type="Gene3D" id="3.40.50.10130">
    <property type="match status" value="1"/>
</dbReference>
<evidence type="ECO:0000313" key="10">
    <source>
        <dbReference type="Proteomes" id="UP000027195"/>
    </source>
</evidence>
<dbReference type="NCBIfam" id="TIGR00597">
    <property type="entry name" value="rad10"/>
    <property type="match status" value="1"/>
</dbReference>
<dbReference type="InterPro" id="IPR047260">
    <property type="entry name" value="ERCC1-like_central_dom"/>
</dbReference>
<feature type="compositionally biased region" description="Polar residues" evidence="7">
    <location>
        <begin position="233"/>
        <end position="250"/>
    </location>
</feature>
<dbReference type="InterPro" id="IPR004579">
    <property type="entry name" value="ERCC1/RAD10/SWI10"/>
</dbReference>
<dbReference type="GO" id="GO:0006302">
    <property type="term" value="P:double-strand break repair"/>
    <property type="evidence" value="ECO:0007669"/>
    <property type="project" value="UniProtKB-ARBA"/>
</dbReference>
<sequence length="279" mass="30588">MSHGNTQISSLITNLKYHRLHPEYIHQRIEKIQGKYNLRILLVMCDVGDQHVDPIRELTKTCLINNLTIMVAWTAEEAAAYLQMYKAYEHKSPDSIKERVENDYSSLLRAALTTIKGVNKTDVMTLRTNFGSMASIAAATAEDLSLCPGLGGVKVRRIKDAFEKPFRNSPGEAVGTQRNTGEERASASSTQLPSSSIARASTSTARLAPAESTRESPPWDLEHGLNSPPPASPNRTTETALASAPPTSDRFSPEWDIEDDNESLGVSSPPAKRLRPSTS</sequence>
<keyword evidence="6" id="KW-0539">Nucleus</keyword>
<dbReference type="GO" id="GO:0000110">
    <property type="term" value="C:nucleotide-excision repair factor 1 complex"/>
    <property type="evidence" value="ECO:0007669"/>
    <property type="project" value="TreeGrafter"/>
</dbReference>
<gene>
    <name evidence="9" type="ORF">BOTBODRAFT_182689</name>
</gene>
<evidence type="ECO:0000256" key="1">
    <source>
        <dbReference type="ARBA" id="ARBA00004123"/>
    </source>
</evidence>
<dbReference type="InParanoid" id="A0A067NC58"/>
<comment type="subcellular location">
    <subcellularLocation>
        <location evidence="1">Nucleus</location>
    </subcellularLocation>
</comment>
<keyword evidence="10" id="KW-1185">Reference proteome</keyword>
<evidence type="ECO:0000256" key="2">
    <source>
        <dbReference type="ARBA" id="ARBA00008283"/>
    </source>
</evidence>
<proteinExistence type="inferred from homology"/>
<reference evidence="10" key="1">
    <citation type="journal article" date="2014" name="Proc. Natl. Acad. Sci. U.S.A.">
        <title>Extensive sampling of basidiomycete genomes demonstrates inadequacy of the white-rot/brown-rot paradigm for wood decay fungi.</title>
        <authorList>
            <person name="Riley R."/>
            <person name="Salamov A.A."/>
            <person name="Brown D.W."/>
            <person name="Nagy L.G."/>
            <person name="Floudas D."/>
            <person name="Held B.W."/>
            <person name="Levasseur A."/>
            <person name="Lombard V."/>
            <person name="Morin E."/>
            <person name="Otillar R."/>
            <person name="Lindquist E.A."/>
            <person name="Sun H."/>
            <person name="LaButti K.M."/>
            <person name="Schmutz J."/>
            <person name="Jabbour D."/>
            <person name="Luo H."/>
            <person name="Baker S.E."/>
            <person name="Pisabarro A.G."/>
            <person name="Walton J.D."/>
            <person name="Blanchette R.A."/>
            <person name="Henrissat B."/>
            <person name="Martin F."/>
            <person name="Cullen D."/>
            <person name="Hibbett D.S."/>
            <person name="Grigoriev I.V."/>
        </authorList>
    </citation>
    <scope>NUCLEOTIDE SEQUENCE [LARGE SCALE GENOMIC DNA]</scope>
    <source>
        <strain evidence="10">FD-172 SS1</strain>
    </source>
</reference>
<dbReference type="Pfam" id="PF14520">
    <property type="entry name" value="HHH_5"/>
    <property type="match status" value="1"/>
</dbReference>
<dbReference type="GO" id="GO:0003684">
    <property type="term" value="F:damaged DNA binding"/>
    <property type="evidence" value="ECO:0007669"/>
    <property type="project" value="InterPro"/>
</dbReference>
<dbReference type="AlphaFoldDB" id="A0A067NC58"/>
<keyword evidence="5" id="KW-0234">DNA repair</keyword>
<protein>
    <recommendedName>
        <fullName evidence="8">ERCC1-like central domain-containing protein</fullName>
    </recommendedName>
</protein>
<evidence type="ECO:0000313" key="9">
    <source>
        <dbReference type="EMBL" id="KDQ21326.1"/>
    </source>
</evidence>
<accession>A0A067NC58</accession>
<evidence type="ECO:0000256" key="3">
    <source>
        <dbReference type="ARBA" id="ARBA00022763"/>
    </source>
</evidence>
<dbReference type="InterPro" id="IPR011335">
    <property type="entry name" value="Restrct_endonuc-II-like"/>
</dbReference>
<feature type="domain" description="ERCC1-like central" evidence="8">
    <location>
        <begin position="6"/>
        <end position="86"/>
    </location>
</feature>